<gene>
    <name evidence="2" type="ORF">ACERK3_02270</name>
</gene>
<feature type="region of interest" description="Disordered" evidence="1">
    <location>
        <begin position="139"/>
        <end position="160"/>
    </location>
</feature>
<dbReference type="RefSeq" id="WP_425344033.1">
    <property type="nucleotide sequence ID" value="NZ_JBGUBD010000001.1"/>
</dbReference>
<accession>A0ABV4U0P0</accession>
<evidence type="ECO:0000256" key="1">
    <source>
        <dbReference type="SAM" id="MobiDB-lite"/>
    </source>
</evidence>
<dbReference type="Gene3D" id="3.40.50.300">
    <property type="entry name" value="P-loop containing nucleotide triphosphate hydrolases"/>
    <property type="match status" value="1"/>
</dbReference>
<comment type="caution">
    <text evidence="2">The sequence shown here is derived from an EMBL/GenBank/DDBJ whole genome shotgun (WGS) entry which is preliminary data.</text>
</comment>
<proteinExistence type="predicted"/>
<dbReference type="SUPFAM" id="SSF52540">
    <property type="entry name" value="P-loop containing nucleoside triphosphate hydrolases"/>
    <property type="match status" value="1"/>
</dbReference>
<evidence type="ECO:0000313" key="2">
    <source>
        <dbReference type="EMBL" id="MFA9477111.1"/>
    </source>
</evidence>
<feature type="compositionally biased region" description="Basic and acidic residues" evidence="1">
    <location>
        <begin position="420"/>
        <end position="432"/>
    </location>
</feature>
<dbReference type="Proteomes" id="UP001575105">
    <property type="component" value="Unassembled WGS sequence"/>
</dbReference>
<feature type="region of interest" description="Disordered" evidence="1">
    <location>
        <begin position="488"/>
        <end position="511"/>
    </location>
</feature>
<organism evidence="2 3">
    <name type="scientific">Natronomicrosphaera hydrolytica</name>
    <dbReference type="NCBI Taxonomy" id="3242702"/>
    <lineage>
        <taxon>Bacteria</taxon>
        <taxon>Pseudomonadati</taxon>
        <taxon>Planctomycetota</taxon>
        <taxon>Phycisphaerae</taxon>
        <taxon>Phycisphaerales</taxon>
        <taxon>Phycisphaeraceae</taxon>
        <taxon>Natronomicrosphaera</taxon>
    </lineage>
</organism>
<dbReference type="EMBL" id="JBGUBD010000001">
    <property type="protein sequence ID" value="MFA9477111.1"/>
    <property type="molecule type" value="Genomic_DNA"/>
</dbReference>
<feature type="region of interest" description="Disordered" evidence="1">
    <location>
        <begin position="412"/>
        <end position="433"/>
    </location>
</feature>
<evidence type="ECO:0000313" key="3">
    <source>
        <dbReference type="Proteomes" id="UP001575105"/>
    </source>
</evidence>
<protein>
    <submittedName>
        <fullName evidence="2">AAA family ATPase</fullName>
    </submittedName>
</protein>
<reference evidence="2 3" key="1">
    <citation type="submission" date="2024-08" db="EMBL/GenBank/DDBJ databases">
        <title>Whole-genome sequencing of halo(alkali)philic microorganisms from hypersaline lakes.</title>
        <authorList>
            <person name="Sorokin D.Y."/>
            <person name="Merkel A.Y."/>
            <person name="Messina E."/>
            <person name="Yakimov M."/>
        </authorList>
    </citation>
    <scope>NUCLEOTIDE SEQUENCE [LARGE SCALE GENOMIC DNA]</scope>
    <source>
        <strain evidence="2 3">AB-hyl4</strain>
    </source>
</reference>
<dbReference type="Pfam" id="PF13481">
    <property type="entry name" value="AAA_25"/>
    <property type="match status" value="1"/>
</dbReference>
<dbReference type="InterPro" id="IPR027417">
    <property type="entry name" value="P-loop_NTPase"/>
</dbReference>
<name>A0ABV4U0P0_9BACT</name>
<keyword evidence="3" id="KW-1185">Reference proteome</keyword>
<feature type="compositionally biased region" description="Basic and acidic residues" evidence="1">
    <location>
        <begin position="488"/>
        <end position="500"/>
    </location>
</feature>
<sequence>MKTIPNRQAEIDKIMREHMGVGLKEPNCKNLTDAPAIRTVASNGDTYAKLLAAAERYVANAEPKITGDRDNGAFRLAGHILAFVNENGETLHHEDALRLMRDWNARNPEPLTDTEIVDKVNSAGRNGTPREAKIVGNDMRGTSRRSASSDVPKMADAPDDTPPVEVVAFGTLRQQNPKLNPPVIEGLLRRGETCNIIASPKVGKSWLAYDLALSIITGQWWLTEFQCHAGPVLLIDNELHPPTIAHRIPKVAEAKHIEATEYADKLDVLSLRGLGVSIASLQPYIGRIEAGHYSAIIADAWYRFIPPGMNENSNADVMSLYNQLDHYAAQTRAAWVVIHHSSKGNQGEKSVTDVGAGAGAQSRAADSHLVLRPHEEPGCIVLEAAVRSFAPVDPVGLRWEFPTWQRAHDLDTQALKGRKSQSEEKQDKRDAEGLDAITKALQTGPLTARAIRNHTGLSRDRAERLIGKLYADGQLIANDVEVRGNKTREYQLSQHDEKGVVGESSTTYPTT</sequence>